<accession>A0A7W3R729</accession>
<reference evidence="1 2" key="1">
    <citation type="submission" date="2020-08" db="EMBL/GenBank/DDBJ databases">
        <title>Sequencing the genomes of 1000 actinobacteria strains.</title>
        <authorList>
            <person name="Klenk H.-P."/>
        </authorList>
    </citation>
    <scope>NUCLEOTIDE SEQUENCE [LARGE SCALE GENOMIC DNA]</scope>
    <source>
        <strain evidence="1 2">DSM 45823</strain>
    </source>
</reference>
<evidence type="ECO:0000313" key="2">
    <source>
        <dbReference type="Proteomes" id="UP000539313"/>
    </source>
</evidence>
<gene>
    <name evidence="1" type="ORF">HNR21_001715</name>
</gene>
<proteinExistence type="predicted"/>
<comment type="caution">
    <text evidence="1">The sequence shown here is derived from an EMBL/GenBank/DDBJ whole genome shotgun (WGS) entry which is preliminary data.</text>
</comment>
<dbReference type="Proteomes" id="UP000539313">
    <property type="component" value="Unassembled WGS sequence"/>
</dbReference>
<dbReference type="EMBL" id="JACJII010000001">
    <property type="protein sequence ID" value="MBA9002833.1"/>
    <property type="molecule type" value="Genomic_DNA"/>
</dbReference>
<protein>
    <submittedName>
        <fullName evidence="1">Uncharacterized protein</fullName>
    </submittedName>
</protein>
<sequence>MRRRPTITGDPEPAGRCSSCVREIDVTTVRAPDLRTLAWMLGHPTGVGVTGVDAEGFLRAVFVELLGNGSDRTRVVIGRDELNRLFGDRVGELPWETLLPRLQVCELLEDAIEYLETDIWMAGAEKANTDLVPEAAARSTSRTYWFATPGEDSDVVFQTLQRAEGYNLAGLMFGAWPHGPTIPTTTGVTETRPLSPLAGLPLMTVSEAITRLAGHGPTGSAEERHAG</sequence>
<name>A0A7W3R729_9ACTN</name>
<dbReference type="RefSeq" id="WP_182704758.1">
    <property type="nucleotide sequence ID" value="NZ_JACJII010000001.1"/>
</dbReference>
<organism evidence="1 2">
    <name type="scientific">Thermomonospora cellulosilytica</name>
    <dbReference type="NCBI Taxonomy" id="1411118"/>
    <lineage>
        <taxon>Bacteria</taxon>
        <taxon>Bacillati</taxon>
        <taxon>Actinomycetota</taxon>
        <taxon>Actinomycetes</taxon>
        <taxon>Streptosporangiales</taxon>
        <taxon>Thermomonosporaceae</taxon>
        <taxon>Thermomonospora</taxon>
    </lineage>
</organism>
<keyword evidence="2" id="KW-1185">Reference proteome</keyword>
<evidence type="ECO:0000313" key="1">
    <source>
        <dbReference type="EMBL" id="MBA9002833.1"/>
    </source>
</evidence>
<dbReference type="AlphaFoldDB" id="A0A7W3R729"/>